<keyword evidence="7" id="KW-0809">Transit peptide</keyword>
<dbReference type="PANTHER" id="PTHR10122:SF0">
    <property type="entry name" value="CYTOCHROME C OXIDASE SUBUNIT 5B, ISOFORM A-RELATED"/>
    <property type="match status" value="1"/>
</dbReference>
<gene>
    <name evidence="13" type="ORF">C7212DRAFT_288257</name>
</gene>
<dbReference type="GO" id="GO:0045277">
    <property type="term" value="C:respiratory chain complex IV"/>
    <property type="evidence" value="ECO:0007669"/>
    <property type="project" value="InterPro"/>
</dbReference>
<dbReference type="InterPro" id="IPR002124">
    <property type="entry name" value="Cyt_c_oxidase_su5b"/>
</dbReference>
<dbReference type="Proteomes" id="UP000246991">
    <property type="component" value="Unassembled WGS sequence"/>
</dbReference>
<dbReference type="InterPro" id="IPR036972">
    <property type="entry name" value="Cyt_c_oxidase_su5b_sf"/>
</dbReference>
<proteinExistence type="inferred from homology"/>
<dbReference type="PROSITE" id="PS51359">
    <property type="entry name" value="COX5B_2"/>
    <property type="match status" value="1"/>
</dbReference>
<sequence>MFTRPVVNTLRRTISLPVSARLVPAPAAATRTFATAGMLRSDKKAVDNWPIPANVKTFHEIKTEEDLIPPGAAPGEVATDYNQATGLERLEILGKVEGIDIFDMKPLDASRRGTLDDPIVVQSFGKERYLGCTGYPADSHNVVWLTVSKDRPVERCPECGGVYKMEYVGAEEEHHGHDDHHHGYVEAKTMADFVRPEYR</sequence>
<feature type="binding site" evidence="12">
    <location>
        <position position="159"/>
    </location>
    <ligand>
        <name>Zn(2+)</name>
        <dbReference type="ChEBI" id="CHEBI:29105"/>
    </ligand>
</feature>
<dbReference type="STRING" id="42249.A0A317SY00"/>
<dbReference type="GO" id="GO:0005743">
    <property type="term" value="C:mitochondrial inner membrane"/>
    <property type="evidence" value="ECO:0007669"/>
    <property type="project" value="UniProtKB-SubCell"/>
</dbReference>
<reference evidence="13 14" key="1">
    <citation type="submission" date="2018-03" db="EMBL/GenBank/DDBJ databases">
        <title>Genomes of Pezizomycetes fungi and the evolution of truffles.</title>
        <authorList>
            <person name="Murat C."/>
            <person name="Payen T."/>
            <person name="Noel B."/>
            <person name="Kuo A."/>
            <person name="Martin F.M."/>
        </authorList>
    </citation>
    <scope>NUCLEOTIDE SEQUENCE [LARGE SCALE GENOMIC DNA]</scope>
    <source>
        <strain evidence="13">091103-1</strain>
    </source>
</reference>
<keyword evidence="8" id="KW-0496">Mitochondrion</keyword>
<keyword evidence="4 12" id="KW-0479">Metal-binding</keyword>
<dbReference type="Pfam" id="PF01215">
    <property type="entry name" value="COX5B"/>
    <property type="match status" value="1"/>
</dbReference>
<dbReference type="GO" id="GO:0046872">
    <property type="term" value="F:metal ion binding"/>
    <property type="evidence" value="ECO:0007669"/>
    <property type="project" value="UniProtKB-KW"/>
</dbReference>
<organism evidence="13 14">
    <name type="scientific">Tuber magnatum</name>
    <name type="common">white Piedmont truffle</name>
    <dbReference type="NCBI Taxonomy" id="42249"/>
    <lineage>
        <taxon>Eukaryota</taxon>
        <taxon>Fungi</taxon>
        <taxon>Dikarya</taxon>
        <taxon>Ascomycota</taxon>
        <taxon>Pezizomycotina</taxon>
        <taxon>Pezizomycetes</taxon>
        <taxon>Pezizales</taxon>
        <taxon>Tuberaceae</taxon>
        <taxon>Tuber</taxon>
    </lineage>
</organism>
<comment type="pathway">
    <text evidence="2">Energy metabolism; oxidative phosphorylation.</text>
</comment>
<dbReference type="OrthoDB" id="10249250at2759"/>
<dbReference type="AlphaFoldDB" id="A0A317SY00"/>
<evidence type="ECO:0000256" key="4">
    <source>
        <dbReference type="ARBA" id="ARBA00022723"/>
    </source>
</evidence>
<dbReference type="SUPFAM" id="SSF57802">
    <property type="entry name" value="Rubredoxin-like"/>
    <property type="match status" value="1"/>
</dbReference>
<evidence type="ECO:0000256" key="7">
    <source>
        <dbReference type="ARBA" id="ARBA00022946"/>
    </source>
</evidence>
<dbReference type="PANTHER" id="PTHR10122">
    <property type="entry name" value="CYTOCHROME C OXIDASE SUBUNIT 5B, MITOCHONDRIAL"/>
    <property type="match status" value="1"/>
</dbReference>
<evidence type="ECO:0000256" key="6">
    <source>
        <dbReference type="ARBA" id="ARBA00022833"/>
    </source>
</evidence>
<evidence type="ECO:0000256" key="10">
    <source>
        <dbReference type="ARBA" id="ARBA00031366"/>
    </source>
</evidence>
<keyword evidence="6 12" id="KW-0862">Zinc</keyword>
<evidence type="ECO:0000256" key="2">
    <source>
        <dbReference type="ARBA" id="ARBA00004673"/>
    </source>
</evidence>
<comment type="subcellular location">
    <subcellularLocation>
        <location evidence="1">Mitochondrion inner membrane</location>
        <topology evidence="1">Peripheral membrane protein</topology>
        <orientation evidence="1">Matrix side</orientation>
    </subcellularLocation>
</comment>
<feature type="binding site" evidence="12">
    <location>
        <position position="132"/>
    </location>
    <ligand>
        <name>Zn(2+)</name>
        <dbReference type="ChEBI" id="CHEBI:29105"/>
    </ligand>
</feature>
<feature type="binding site" evidence="12">
    <location>
        <position position="156"/>
    </location>
    <ligand>
        <name>Zn(2+)</name>
        <dbReference type="ChEBI" id="CHEBI:29105"/>
    </ligand>
</feature>
<evidence type="ECO:0000256" key="8">
    <source>
        <dbReference type="ARBA" id="ARBA00023128"/>
    </source>
</evidence>
<name>A0A317SY00_9PEZI</name>
<evidence type="ECO:0000256" key="3">
    <source>
        <dbReference type="ARBA" id="ARBA00010292"/>
    </source>
</evidence>
<keyword evidence="9" id="KW-0472">Membrane</keyword>
<keyword evidence="14" id="KW-1185">Reference proteome</keyword>
<accession>A0A317SY00</accession>
<protein>
    <recommendedName>
        <fullName evidence="11">Cytochrome c oxidase subunit 4, mitochondrial</fullName>
    </recommendedName>
    <alternativeName>
        <fullName evidence="10">Cytochrome c oxidase polypeptide IV</fullName>
    </alternativeName>
</protein>
<dbReference type="Gene3D" id="2.60.11.10">
    <property type="entry name" value="Cytochrome c oxidase, subunit Vb"/>
    <property type="match status" value="1"/>
</dbReference>
<evidence type="ECO:0000256" key="12">
    <source>
        <dbReference type="PIRSR" id="PIRSR602124-2"/>
    </source>
</evidence>
<evidence type="ECO:0000256" key="5">
    <source>
        <dbReference type="ARBA" id="ARBA00022792"/>
    </source>
</evidence>
<evidence type="ECO:0000256" key="9">
    <source>
        <dbReference type="ARBA" id="ARBA00023136"/>
    </source>
</evidence>
<evidence type="ECO:0000256" key="1">
    <source>
        <dbReference type="ARBA" id="ARBA00004443"/>
    </source>
</evidence>
<evidence type="ECO:0000313" key="13">
    <source>
        <dbReference type="EMBL" id="PWW79164.1"/>
    </source>
</evidence>
<dbReference type="CDD" id="cd00924">
    <property type="entry name" value="Cyt_c_Oxidase_Vb"/>
    <property type="match status" value="1"/>
</dbReference>
<evidence type="ECO:0000256" key="11">
    <source>
        <dbReference type="ARBA" id="ARBA00070613"/>
    </source>
</evidence>
<comment type="caution">
    <text evidence="13">The sequence shown here is derived from an EMBL/GenBank/DDBJ whole genome shotgun (WGS) entry which is preliminary data.</text>
</comment>
<feature type="binding site" evidence="12">
    <location>
        <position position="140"/>
    </location>
    <ligand>
        <name>Zn(2+)</name>
        <dbReference type="ChEBI" id="CHEBI:29105"/>
    </ligand>
</feature>
<comment type="similarity">
    <text evidence="3">Belongs to the cytochrome c oxidase subunit 5B family.</text>
</comment>
<dbReference type="FunFam" id="2.60.11.10:FF:000003">
    <property type="entry name" value="Cytochrome c oxidase subunit IV"/>
    <property type="match status" value="1"/>
</dbReference>
<dbReference type="EMBL" id="PYWC01000010">
    <property type="protein sequence ID" value="PWW79164.1"/>
    <property type="molecule type" value="Genomic_DNA"/>
</dbReference>
<dbReference type="GO" id="GO:0006123">
    <property type="term" value="P:mitochondrial electron transport, cytochrome c to oxygen"/>
    <property type="evidence" value="ECO:0007669"/>
    <property type="project" value="InterPro"/>
</dbReference>
<evidence type="ECO:0000313" key="14">
    <source>
        <dbReference type="Proteomes" id="UP000246991"/>
    </source>
</evidence>
<keyword evidence="5" id="KW-0999">Mitochondrion inner membrane</keyword>